<dbReference type="Proteomes" id="UP000887574">
    <property type="component" value="Unplaced"/>
</dbReference>
<organism evidence="2 3">
    <name type="scientific">Ditylenchus dipsaci</name>
    <dbReference type="NCBI Taxonomy" id="166011"/>
    <lineage>
        <taxon>Eukaryota</taxon>
        <taxon>Metazoa</taxon>
        <taxon>Ecdysozoa</taxon>
        <taxon>Nematoda</taxon>
        <taxon>Chromadorea</taxon>
        <taxon>Rhabditida</taxon>
        <taxon>Tylenchina</taxon>
        <taxon>Tylenchomorpha</taxon>
        <taxon>Sphaerularioidea</taxon>
        <taxon>Anguinidae</taxon>
        <taxon>Anguininae</taxon>
        <taxon>Ditylenchus</taxon>
    </lineage>
</organism>
<keyword evidence="2" id="KW-1185">Reference proteome</keyword>
<protein>
    <submittedName>
        <fullName evidence="3">Uncharacterized protein</fullName>
    </submittedName>
</protein>
<proteinExistence type="predicted"/>
<keyword evidence="1" id="KW-0812">Transmembrane</keyword>
<evidence type="ECO:0000313" key="3">
    <source>
        <dbReference type="WBParaSite" id="jg26456"/>
    </source>
</evidence>
<sequence>MVWSWYGHGMVMVWSWYGHGMVMVWSWYGNGMVMVWSWYGNGMVMAAQVDFQCISSDSTAAQVDFNGNSGSSDIFPVLIKWTSTAEVMDFNGNLVGFQRISNGLECFTPAQVDFNGNSDGISAHIKRSSVISHAAQVDFQCISTGLNGQLDRTSTASLVDSKCISLDFSDFISSSDIFSVLIKWTSTAEVVDLSDFKGDLYRF</sequence>
<accession>A0A915E3Y9</accession>
<keyword evidence="1" id="KW-0472">Membrane</keyword>
<evidence type="ECO:0000256" key="1">
    <source>
        <dbReference type="SAM" id="Phobius"/>
    </source>
</evidence>
<reference evidence="3" key="1">
    <citation type="submission" date="2022-11" db="UniProtKB">
        <authorList>
            <consortium name="WormBaseParasite"/>
        </authorList>
    </citation>
    <scope>IDENTIFICATION</scope>
</reference>
<evidence type="ECO:0000313" key="2">
    <source>
        <dbReference type="Proteomes" id="UP000887574"/>
    </source>
</evidence>
<name>A0A915E3Y9_9BILA</name>
<feature type="transmembrane region" description="Helical" evidence="1">
    <location>
        <begin position="20"/>
        <end position="39"/>
    </location>
</feature>
<keyword evidence="1" id="KW-1133">Transmembrane helix</keyword>
<dbReference type="WBParaSite" id="jg26456">
    <property type="protein sequence ID" value="jg26456"/>
    <property type="gene ID" value="jg26456"/>
</dbReference>
<dbReference type="AlphaFoldDB" id="A0A915E3Y9"/>